<evidence type="ECO:0000256" key="2">
    <source>
        <dbReference type="ARBA" id="ARBA00012438"/>
    </source>
</evidence>
<dbReference type="SUPFAM" id="SSF47384">
    <property type="entry name" value="Homodimeric domain of signal transducing histidine kinase"/>
    <property type="match status" value="1"/>
</dbReference>
<keyword evidence="4" id="KW-0808">Transferase</keyword>
<dbReference type="GO" id="GO:0005524">
    <property type="term" value="F:ATP binding"/>
    <property type="evidence" value="ECO:0007669"/>
    <property type="project" value="UniProtKB-KW"/>
</dbReference>
<evidence type="ECO:0000256" key="1">
    <source>
        <dbReference type="ARBA" id="ARBA00000085"/>
    </source>
</evidence>
<dbReference type="InterPro" id="IPR035965">
    <property type="entry name" value="PAS-like_dom_sf"/>
</dbReference>
<dbReference type="InterPro" id="IPR005467">
    <property type="entry name" value="His_kinase_dom"/>
</dbReference>
<dbReference type="SMART" id="SM00091">
    <property type="entry name" value="PAS"/>
    <property type="match status" value="2"/>
</dbReference>
<dbReference type="InterPro" id="IPR003594">
    <property type="entry name" value="HATPase_dom"/>
</dbReference>
<dbReference type="EMBL" id="JBHRVA010000003">
    <property type="protein sequence ID" value="MFC3303868.1"/>
    <property type="molecule type" value="Genomic_DNA"/>
</dbReference>
<dbReference type="InterPro" id="IPR000014">
    <property type="entry name" value="PAS"/>
</dbReference>
<dbReference type="InterPro" id="IPR036890">
    <property type="entry name" value="HATPase_C_sf"/>
</dbReference>
<dbReference type="Gene3D" id="3.30.565.10">
    <property type="entry name" value="Histidine kinase-like ATPase, C-terminal domain"/>
    <property type="match status" value="1"/>
</dbReference>
<reference evidence="9" key="1">
    <citation type="journal article" date="2019" name="Int. J. Syst. Evol. Microbiol.">
        <title>The Global Catalogue of Microorganisms (GCM) 10K type strain sequencing project: providing services to taxonomists for standard genome sequencing and annotation.</title>
        <authorList>
            <consortium name="The Broad Institute Genomics Platform"/>
            <consortium name="The Broad Institute Genome Sequencing Center for Infectious Disease"/>
            <person name="Wu L."/>
            <person name="Ma J."/>
        </authorList>
    </citation>
    <scope>NUCLEOTIDE SEQUENCE [LARGE SCALE GENOMIC DNA]</scope>
    <source>
        <strain evidence="9">KCTC 22245</strain>
    </source>
</reference>
<dbReference type="Gene3D" id="1.10.287.130">
    <property type="match status" value="1"/>
</dbReference>
<dbReference type="InterPro" id="IPR036097">
    <property type="entry name" value="HisK_dim/P_sf"/>
</dbReference>
<dbReference type="PRINTS" id="PR00344">
    <property type="entry name" value="BCTRLSENSOR"/>
</dbReference>
<evidence type="ECO:0000259" key="7">
    <source>
        <dbReference type="PROSITE" id="PS50109"/>
    </source>
</evidence>
<proteinExistence type="predicted"/>
<name>A0ABV7MEG9_9PROT</name>
<feature type="domain" description="Histidine kinase" evidence="7">
    <location>
        <begin position="632"/>
        <end position="846"/>
    </location>
</feature>
<dbReference type="CDD" id="cd00082">
    <property type="entry name" value="HisKA"/>
    <property type="match status" value="1"/>
</dbReference>
<evidence type="ECO:0000256" key="4">
    <source>
        <dbReference type="ARBA" id="ARBA00022679"/>
    </source>
</evidence>
<dbReference type="SMART" id="SM00388">
    <property type="entry name" value="HisKA"/>
    <property type="match status" value="1"/>
</dbReference>
<dbReference type="Pfam" id="PF12860">
    <property type="entry name" value="PAS_7"/>
    <property type="match status" value="2"/>
</dbReference>
<keyword evidence="8" id="KW-0547">Nucleotide-binding</keyword>
<evidence type="ECO:0000256" key="3">
    <source>
        <dbReference type="ARBA" id="ARBA00022553"/>
    </source>
</evidence>
<keyword evidence="8" id="KW-0067">ATP-binding</keyword>
<dbReference type="InterPro" id="IPR003661">
    <property type="entry name" value="HisK_dim/P_dom"/>
</dbReference>
<protein>
    <recommendedName>
        <fullName evidence="2">histidine kinase</fullName>
        <ecNumber evidence="2">2.7.13.3</ecNumber>
    </recommendedName>
</protein>
<keyword evidence="6" id="KW-1133">Transmembrane helix</keyword>
<keyword evidence="6" id="KW-0472">Membrane</keyword>
<dbReference type="PANTHER" id="PTHR43047:SF72">
    <property type="entry name" value="OSMOSENSING HISTIDINE PROTEIN KINASE SLN1"/>
    <property type="match status" value="1"/>
</dbReference>
<evidence type="ECO:0000256" key="6">
    <source>
        <dbReference type="SAM" id="Phobius"/>
    </source>
</evidence>
<dbReference type="EC" id="2.7.13.3" evidence="2"/>
<keyword evidence="5" id="KW-0418">Kinase</keyword>
<dbReference type="Pfam" id="PF00512">
    <property type="entry name" value="HisKA"/>
    <property type="match status" value="1"/>
</dbReference>
<evidence type="ECO:0000313" key="8">
    <source>
        <dbReference type="EMBL" id="MFC3303868.1"/>
    </source>
</evidence>
<dbReference type="Pfam" id="PF02518">
    <property type="entry name" value="HATPase_c"/>
    <property type="match status" value="1"/>
</dbReference>
<dbReference type="RefSeq" id="WP_189576805.1">
    <property type="nucleotide sequence ID" value="NZ_BMXU01000002.1"/>
</dbReference>
<evidence type="ECO:0000313" key="9">
    <source>
        <dbReference type="Proteomes" id="UP001595607"/>
    </source>
</evidence>
<organism evidence="8 9">
    <name type="scientific">Parvularcula lutaonensis</name>
    <dbReference type="NCBI Taxonomy" id="491923"/>
    <lineage>
        <taxon>Bacteria</taxon>
        <taxon>Pseudomonadati</taxon>
        <taxon>Pseudomonadota</taxon>
        <taxon>Alphaproteobacteria</taxon>
        <taxon>Parvularculales</taxon>
        <taxon>Parvularculaceae</taxon>
        <taxon>Parvularcula</taxon>
    </lineage>
</organism>
<dbReference type="SUPFAM" id="SSF55874">
    <property type="entry name" value="ATPase domain of HSP90 chaperone/DNA topoisomerase II/histidine kinase"/>
    <property type="match status" value="1"/>
</dbReference>
<dbReference type="SUPFAM" id="SSF55785">
    <property type="entry name" value="PYP-like sensor domain (PAS domain)"/>
    <property type="match status" value="2"/>
</dbReference>
<dbReference type="InterPro" id="IPR004358">
    <property type="entry name" value="Sig_transdc_His_kin-like_C"/>
</dbReference>
<keyword evidence="9" id="KW-1185">Reference proteome</keyword>
<evidence type="ECO:0000256" key="5">
    <source>
        <dbReference type="ARBA" id="ARBA00022777"/>
    </source>
</evidence>
<dbReference type="SMART" id="SM00387">
    <property type="entry name" value="HATPase_c"/>
    <property type="match status" value="1"/>
</dbReference>
<comment type="caution">
    <text evidence="8">The sequence shown here is derived from an EMBL/GenBank/DDBJ whole genome shotgun (WGS) entry which is preliminary data.</text>
</comment>
<comment type="catalytic activity">
    <reaction evidence="1">
        <text>ATP + protein L-histidine = ADP + protein N-phospho-L-histidine.</text>
        <dbReference type="EC" id="2.7.13.3"/>
    </reaction>
</comment>
<dbReference type="PROSITE" id="PS50109">
    <property type="entry name" value="HIS_KIN"/>
    <property type="match status" value="1"/>
</dbReference>
<accession>A0ABV7MEG9</accession>
<keyword evidence="3" id="KW-0597">Phosphoprotein</keyword>
<dbReference type="PANTHER" id="PTHR43047">
    <property type="entry name" value="TWO-COMPONENT HISTIDINE PROTEIN KINASE"/>
    <property type="match status" value="1"/>
</dbReference>
<keyword evidence="6" id="KW-0812">Transmembrane</keyword>
<dbReference type="Gene3D" id="3.30.450.20">
    <property type="entry name" value="PAS domain"/>
    <property type="match status" value="3"/>
</dbReference>
<gene>
    <name evidence="8" type="ORF">ACFONP_14140</name>
</gene>
<feature type="transmembrane region" description="Helical" evidence="6">
    <location>
        <begin position="44"/>
        <end position="62"/>
    </location>
</feature>
<sequence>MNAAIKGSVIAVLAALVVSVSVFLMQNGSADVLGEGTLAIDPNLAVTLGAVFFAIGALIWALRATSASSHLTRDWSKSLAQMEAQLEKSESILASHPGLVLVWAESDAAVNDGWGNPRVLGGPAALASLITFASKDPEAFFRPAESLLDAFGDLPLTDDRSSTKTATLREKVHLLRSEGLSFSGSLVTEEGRSIECDGRVAGDQVTLWLTDPAVRLAEEAGVMGQARDRASDLHGAFNALDKAPIAAWRRSPDLKLEWVNKAYVEMVEAINMEEVIAEQKEIDPACVKVAEKAKTEHARSGRKAADDLIRVNIRGQRRVLRIIEQPMHASGDRVSMAGIAIDVTREDKANEELRRHQEAHRQTIDQLRTAVAVFGPNQSLEYYNQSFVELWGLEEADLLHKPSHAEILDRLRHLEKLPAQSDFAEWKRKQLTIYTDDDGQRPDETWNLPSGRTLRVAQGRHALGGVAVVFEDITKTVKLQTLYQTQIKVQAATLNNLTEGVAVFGADGRLALFNKAFEEMWALSDEQLADAPHFDSLASEFIALAPRATDDFNDMKRRIVSFSPQDRATRTGGPFKLKDGRWMAYATSPLPDGATLVSFIDVTDAQERQKELEVRNQILEEADRIKTRFTNHISYQLRDPLNVIKGFAEVLENEFAGPLTDRQKDYTAAIVASSLKLLDLVNDIIDLAAVDAGQLDLDMGEVDLRELMDNAKTYAALKAEDSQIKLVIDCDSNIGMIRGDERRLKQVIFNLLSNAFQFTEPGGEVTLGAEREGEMVRLWVSDTGRGVTPADQAKVFERYEAAGPGAGAGVGLALVDSFVSLHGGFVKLSSREDEGTTVTCHLPVDGVVPQPDTASLAAE</sequence>
<dbReference type="Proteomes" id="UP001595607">
    <property type="component" value="Unassembled WGS sequence"/>
</dbReference>